<protein>
    <submittedName>
        <fullName evidence="1">Uncharacterized protein</fullName>
    </submittedName>
</protein>
<accession>A0A8X6T8B8</accession>
<name>A0A8X6T8B8_NEPPI</name>
<sequence>MNRNSKDNFKGQREAVARIERRLKYIATKMGIKDVSGKTIQSLKKAITGSEDYKENDIKESLVVATKRREEA</sequence>
<dbReference type="AlphaFoldDB" id="A0A8X6T8B8"/>
<dbReference type="Proteomes" id="UP000887013">
    <property type="component" value="Unassembled WGS sequence"/>
</dbReference>
<comment type="caution">
    <text evidence="1">The sequence shown here is derived from an EMBL/GenBank/DDBJ whole genome shotgun (WGS) entry which is preliminary data.</text>
</comment>
<keyword evidence="2" id="KW-1185">Reference proteome</keyword>
<evidence type="ECO:0000313" key="2">
    <source>
        <dbReference type="Proteomes" id="UP000887013"/>
    </source>
</evidence>
<organism evidence="1 2">
    <name type="scientific">Nephila pilipes</name>
    <name type="common">Giant wood spider</name>
    <name type="synonym">Nephila maculata</name>
    <dbReference type="NCBI Taxonomy" id="299642"/>
    <lineage>
        <taxon>Eukaryota</taxon>
        <taxon>Metazoa</taxon>
        <taxon>Ecdysozoa</taxon>
        <taxon>Arthropoda</taxon>
        <taxon>Chelicerata</taxon>
        <taxon>Arachnida</taxon>
        <taxon>Araneae</taxon>
        <taxon>Araneomorphae</taxon>
        <taxon>Entelegynae</taxon>
        <taxon>Araneoidea</taxon>
        <taxon>Nephilidae</taxon>
        <taxon>Nephila</taxon>
    </lineage>
</organism>
<proteinExistence type="predicted"/>
<dbReference type="EMBL" id="BMAW01004141">
    <property type="protein sequence ID" value="GFS87203.1"/>
    <property type="molecule type" value="Genomic_DNA"/>
</dbReference>
<evidence type="ECO:0000313" key="1">
    <source>
        <dbReference type="EMBL" id="GFS87203.1"/>
    </source>
</evidence>
<reference evidence="1" key="1">
    <citation type="submission" date="2020-08" db="EMBL/GenBank/DDBJ databases">
        <title>Multicomponent nature underlies the extraordinary mechanical properties of spider dragline silk.</title>
        <authorList>
            <person name="Kono N."/>
            <person name="Nakamura H."/>
            <person name="Mori M."/>
            <person name="Yoshida Y."/>
            <person name="Ohtoshi R."/>
            <person name="Malay A.D."/>
            <person name="Moran D.A.P."/>
            <person name="Tomita M."/>
            <person name="Numata K."/>
            <person name="Arakawa K."/>
        </authorList>
    </citation>
    <scope>NUCLEOTIDE SEQUENCE</scope>
</reference>
<gene>
    <name evidence="1" type="ORF">NPIL_594201</name>
</gene>